<gene>
    <name evidence="2" type="ORF">PUW23_12985</name>
    <name evidence="3" type="ORF">PUW25_12655</name>
</gene>
<accession>A0AAX3MTV4</accession>
<evidence type="ECO:0000313" key="2">
    <source>
        <dbReference type="EMBL" id="WDH80483.1"/>
    </source>
</evidence>
<protein>
    <recommendedName>
        <fullName evidence="6">YD repeat-containing protein</fullName>
    </recommendedName>
</protein>
<dbReference type="AlphaFoldDB" id="A0AAX3MTV4"/>
<evidence type="ECO:0000256" key="1">
    <source>
        <dbReference type="SAM" id="SignalP"/>
    </source>
</evidence>
<dbReference type="Gene3D" id="2.180.10.10">
    <property type="entry name" value="RHS repeat-associated core"/>
    <property type="match status" value="1"/>
</dbReference>
<dbReference type="EMBL" id="CP118101">
    <property type="protein sequence ID" value="WDH80483.1"/>
    <property type="molecule type" value="Genomic_DNA"/>
</dbReference>
<evidence type="ECO:0000313" key="5">
    <source>
        <dbReference type="Proteomes" id="UP001221519"/>
    </source>
</evidence>
<name>A0AAX3MTV4_9BACL</name>
<reference evidence="2 5" key="1">
    <citation type="submission" date="2023-02" db="EMBL/GenBank/DDBJ databases">
        <title>Pathogen: clinical or host-associated sample.</title>
        <authorList>
            <person name="Hergert J."/>
            <person name="Casey R."/>
            <person name="Wagner J."/>
            <person name="Young E.L."/>
            <person name="Oakeson K.F."/>
        </authorList>
    </citation>
    <scope>NUCLEOTIDE SEQUENCE</scope>
    <source>
        <strain evidence="3 5">2022CK-00829</strain>
        <strain evidence="2">2022CK-00830</strain>
    </source>
</reference>
<organism evidence="2 4">
    <name type="scientific">Paenibacillus urinalis</name>
    <dbReference type="NCBI Taxonomy" id="521520"/>
    <lineage>
        <taxon>Bacteria</taxon>
        <taxon>Bacillati</taxon>
        <taxon>Bacillota</taxon>
        <taxon>Bacilli</taxon>
        <taxon>Bacillales</taxon>
        <taxon>Paenibacillaceae</taxon>
        <taxon>Paenibacillus</taxon>
    </lineage>
</organism>
<evidence type="ECO:0000313" key="4">
    <source>
        <dbReference type="Proteomes" id="UP001220962"/>
    </source>
</evidence>
<evidence type="ECO:0008006" key="6">
    <source>
        <dbReference type="Google" id="ProtNLM"/>
    </source>
</evidence>
<proteinExistence type="predicted"/>
<keyword evidence="1" id="KW-0732">Signal</keyword>
<keyword evidence="5" id="KW-1185">Reference proteome</keyword>
<feature type="signal peptide" evidence="1">
    <location>
        <begin position="1"/>
        <end position="25"/>
    </location>
</feature>
<dbReference type="Proteomes" id="UP001221519">
    <property type="component" value="Chromosome"/>
</dbReference>
<dbReference type="EMBL" id="CP118108">
    <property type="protein sequence ID" value="WDI00170.1"/>
    <property type="molecule type" value="Genomic_DNA"/>
</dbReference>
<feature type="chain" id="PRO_5043376811" description="YD repeat-containing protein" evidence="1">
    <location>
        <begin position="26"/>
        <end position="92"/>
    </location>
</feature>
<dbReference type="RefSeq" id="WP_047911793.1">
    <property type="nucleotide sequence ID" value="NZ_CP118101.1"/>
</dbReference>
<evidence type="ECO:0000313" key="3">
    <source>
        <dbReference type="EMBL" id="WDI00170.1"/>
    </source>
</evidence>
<sequence>MKHGKKKIVMSCLILSLLSVVFVNFSNNNDPKTTSSTAFATENTQNEVQTYQYDSMNRLKQLTFYKDGVKYTRNYIYDDNGNTKSVTTTPAP</sequence>
<dbReference type="Proteomes" id="UP001220962">
    <property type="component" value="Chromosome"/>
</dbReference>